<sequence>MNIIRIFSWIFITLFLFSCTKTEENTSSIEHYINVIYDKNVAISSQYNSEELGPHGYKHKVYYNNGYLYYGTTYNELDSKGSASQLLKINAETGDIENMVALSSWGGCQDMVFYSGKIITAFSGYTYTRVMDQNTLKNIRTVKGNFTDVDGETNTIPLFKALSVFDNKIILTSDSQNRAIVFDIDKFTEAPTDGVLLVAESQIGTNSESEVAASQKSAESLNAPFKSEVIGNYLLIADKDKINVYDRNLTLVNSITKIKDVNRDKTINYTTANFDFAQTSENSAFMKFKSEGKYYLMFFNIDQILEGDTLSVFYCESNGDAIIDASKAVNPITIKNKIISNDNEGGVNYYDISEFKVVVE</sequence>
<name>A0AC61NBU9_9BACT</name>
<keyword evidence="2" id="KW-1185">Reference proteome</keyword>
<proteinExistence type="predicted"/>
<gene>
    <name evidence="1" type="ORF">K4L44_10270</name>
</gene>
<organism evidence="1 2">
    <name type="scientific">Halosquirtibacter laminarini</name>
    <dbReference type="NCBI Taxonomy" id="3374600"/>
    <lineage>
        <taxon>Bacteria</taxon>
        <taxon>Pseudomonadati</taxon>
        <taxon>Bacteroidota</taxon>
        <taxon>Bacteroidia</taxon>
        <taxon>Marinilabiliales</taxon>
        <taxon>Prolixibacteraceae</taxon>
        <taxon>Halosquirtibacter</taxon>
    </lineage>
</organism>
<evidence type="ECO:0000313" key="1">
    <source>
        <dbReference type="EMBL" id="QZE12973.1"/>
    </source>
</evidence>
<dbReference type="Proteomes" id="UP000826212">
    <property type="component" value="Chromosome"/>
</dbReference>
<dbReference type="EMBL" id="CP081303">
    <property type="protein sequence ID" value="QZE12973.1"/>
    <property type="molecule type" value="Genomic_DNA"/>
</dbReference>
<accession>A0AC61NBU9</accession>
<evidence type="ECO:0000313" key="2">
    <source>
        <dbReference type="Proteomes" id="UP000826212"/>
    </source>
</evidence>
<protein>
    <submittedName>
        <fullName evidence="1">Uncharacterized protein</fullName>
    </submittedName>
</protein>
<reference evidence="1" key="1">
    <citation type="submission" date="2021-08" db="EMBL/GenBank/DDBJ databases">
        <title>Novel anaerobic bacterium isolated from sea squirt in East Sea, Republic of Korea.</title>
        <authorList>
            <person name="Nguyen T.H."/>
            <person name="Li Z."/>
            <person name="Lee Y.-J."/>
            <person name="Ko J."/>
            <person name="Kim S.-G."/>
        </authorList>
    </citation>
    <scope>NUCLEOTIDE SEQUENCE</scope>
    <source>
        <strain evidence="1">KCTC 25031</strain>
    </source>
</reference>